<keyword evidence="4" id="KW-1185">Reference proteome</keyword>
<feature type="domain" description="AMP-dependent synthetase/ligase" evidence="1">
    <location>
        <begin position="19"/>
        <end position="401"/>
    </location>
</feature>
<dbReference type="PANTHER" id="PTHR43767:SF1">
    <property type="entry name" value="NONRIBOSOMAL PEPTIDE SYNTHASE PES1 (EUROFUNG)-RELATED"/>
    <property type="match status" value="1"/>
</dbReference>
<accession>A0ABW0ZVD6</accession>
<dbReference type="InterPro" id="IPR025110">
    <property type="entry name" value="AMP-bd_C"/>
</dbReference>
<evidence type="ECO:0000259" key="1">
    <source>
        <dbReference type="Pfam" id="PF00501"/>
    </source>
</evidence>
<dbReference type="Proteomes" id="UP001596074">
    <property type="component" value="Unassembled WGS sequence"/>
</dbReference>
<dbReference type="Gene3D" id="3.40.50.12780">
    <property type="entry name" value="N-terminal domain of ligase-like"/>
    <property type="match status" value="1"/>
</dbReference>
<dbReference type="RefSeq" id="WP_378280981.1">
    <property type="nucleotide sequence ID" value="NZ_JBHSON010000007.1"/>
</dbReference>
<dbReference type="PANTHER" id="PTHR43767">
    <property type="entry name" value="LONG-CHAIN-FATTY-ACID--COA LIGASE"/>
    <property type="match status" value="1"/>
</dbReference>
<gene>
    <name evidence="3" type="ORF">ACFPZN_07060</name>
</gene>
<dbReference type="Gene3D" id="3.30.300.30">
    <property type="match status" value="1"/>
</dbReference>
<proteinExistence type="predicted"/>
<dbReference type="InterPro" id="IPR045851">
    <property type="entry name" value="AMP-bd_C_sf"/>
</dbReference>
<organism evidence="3 4">
    <name type="scientific">Actinomadura rugatobispora</name>
    <dbReference type="NCBI Taxonomy" id="1994"/>
    <lineage>
        <taxon>Bacteria</taxon>
        <taxon>Bacillati</taxon>
        <taxon>Actinomycetota</taxon>
        <taxon>Actinomycetes</taxon>
        <taxon>Streptosporangiales</taxon>
        <taxon>Thermomonosporaceae</taxon>
        <taxon>Actinomadura</taxon>
    </lineage>
</organism>
<dbReference type="PROSITE" id="PS00455">
    <property type="entry name" value="AMP_BINDING"/>
    <property type="match status" value="1"/>
</dbReference>
<feature type="domain" description="AMP-binding enzyme C-terminal" evidence="2">
    <location>
        <begin position="464"/>
        <end position="542"/>
    </location>
</feature>
<reference evidence="4" key="1">
    <citation type="journal article" date="2019" name="Int. J. Syst. Evol. Microbiol.">
        <title>The Global Catalogue of Microorganisms (GCM) 10K type strain sequencing project: providing services to taxonomists for standard genome sequencing and annotation.</title>
        <authorList>
            <consortium name="The Broad Institute Genomics Platform"/>
            <consortium name="The Broad Institute Genome Sequencing Center for Infectious Disease"/>
            <person name="Wu L."/>
            <person name="Ma J."/>
        </authorList>
    </citation>
    <scope>NUCLEOTIDE SEQUENCE [LARGE SCALE GENOMIC DNA]</scope>
    <source>
        <strain evidence="4">KCTC 42087</strain>
    </source>
</reference>
<dbReference type="InterPro" id="IPR000873">
    <property type="entry name" value="AMP-dep_synth/lig_dom"/>
</dbReference>
<name>A0ABW0ZVD6_9ACTN</name>
<dbReference type="SUPFAM" id="SSF56801">
    <property type="entry name" value="Acetyl-CoA synthetase-like"/>
    <property type="match status" value="1"/>
</dbReference>
<dbReference type="EMBL" id="JBHSON010000007">
    <property type="protein sequence ID" value="MFC5745358.1"/>
    <property type="molecule type" value="Genomic_DNA"/>
</dbReference>
<dbReference type="Pfam" id="PF13193">
    <property type="entry name" value="AMP-binding_C"/>
    <property type="match status" value="1"/>
</dbReference>
<dbReference type="Pfam" id="PF00501">
    <property type="entry name" value="AMP-binding"/>
    <property type="match status" value="1"/>
</dbReference>
<sequence length="563" mass="61394">MDVLAELRRDDRLVIEGLREGARRHGDRPLMVAEESGTTLSYGDFDEAVRRVAGGFLRLGLATGDRVAVFTRDPVTAATAMFAAWRAGLIYTPVNFNLTAGTLAYQLADARVGVVVCERALLAALAEVSDALTTACVVIDGDGPAEVPARLPAGRRVLTWAELADGPASEPAVSRMPSDPANIIYTSGTTGRPKGVVQPFRWMNQYTFFVRRMIGPGDVVYNDLPLYHVGGAIFNVARAVWAGATVAVWQKFSSHDFWGRVRRTEATTAVLLDVMIPWLMNEPAAPADADNSLTMVHMQPLPAYHHAFAERFGVPFVTAGFGQTETGCSYFGVIDEAPGRDDPWHRKILDLLAGFGAPVMKGDAPIGKGFMGRPAPFMEVAVLDEMDEPVEGDGTGELAVRPRLPHLLLREYFGRPDATAAATRNLWFHTGDLVRRTGDGHAYFVDRVGDRIRTRGENISSAQLEDLLNGMPGVAVSAVVPVAGADSLEHDIAAFVVPVDDEQGGTLSEQEVLDWAQENVPRFMRPRYVRVIPELPRTPTNKIEKYRLRARIAEELGREHASG</sequence>
<evidence type="ECO:0000313" key="3">
    <source>
        <dbReference type="EMBL" id="MFC5745358.1"/>
    </source>
</evidence>
<dbReference type="InterPro" id="IPR020845">
    <property type="entry name" value="AMP-binding_CS"/>
</dbReference>
<dbReference type="InterPro" id="IPR050237">
    <property type="entry name" value="ATP-dep_AMP-bd_enzyme"/>
</dbReference>
<evidence type="ECO:0000313" key="4">
    <source>
        <dbReference type="Proteomes" id="UP001596074"/>
    </source>
</evidence>
<dbReference type="InterPro" id="IPR042099">
    <property type="entry name" value="ANL_N_sf"/>
</dbReference>
<evidence type="ECO:0000259" key="2">
    <source>
        <dbReference type="Pfam" id="PF13193"/>
    </source>
</evidence>
<comment type="caution">
    <text evidence="3">The sequence shown here is derived from an EMBL/GenBank/DDBJ whole genome shotgun (WGS) entry which is preliminary data.</text>
</comment>
<protein>
    <submittedName>
        <fullName evidence="3">Class I adenylate-forming enzyme family protein</fullName>
    </submittedName>
</protein>